<dbReference type="RefSeq" id="XP_028921920.1">
    <property type="nucleotide sequence ID" value="XM_029066087.1"/>
</dbReference>
<feature type="chain" id="PRO_5028369317" evidence="13">
    <location>
        <begin position="25"/>
        <end position="1245"/>
    </location>
</feature>
<name>F7DQG0_ORNAN</name>
<dbReference type="FunFam" id="2.60.40.10:FF:000551">
    <property type="entry name" value="Protogenin A"/>
    <property type="match status" value="1"/>
</dbReference>
<feature type="domain" description="Fibronectin type-III" evidence="15">
    <location>
        <begin position="423"/>
        <end position="517"/>
    </location>
</feature>
<dbReference type="InterPro" id="IPR036179">
    <property type="entry name" value="Ig-like_dom_sf"/>
</dbReference>
<comment type="similarity">
    <text evidence="2">Belongs to the immunoglobulin superfamily. DCC family.</text>
</comment>
<dbReference type="GO" id="GO:0005886">
    <property type="term" value="C:plasma membrane"/>
    <property type="evidence" value="ECO:0007669"/>
    <property type="project" value="UniProtKB-SubCell"/>
</dbReference>
<dbReference type="FunCoup" id="F7DQG0">
    <property type="interactions" value="172"/>
</dbReference>
<dbReference type="CDD" id="cd00063">
    <property type="entry name" value="FN3"/>
    <property type="match status" value="5"/>
</dbReference>
<keyword evidence="11" id="KW-0393">Immunoglobulin domain</keyword>
<dbReference type="SMART" id="SM00408">
    <property type="entry name" value="IGc2"/>
    <property type="match status" value="4"/>
</dbReference>
<dbReference type="STRING" id="9258.ENSOANP00000017604"/>
<feature type="domain" description="Ig-like" evidence="14">
    <location>
        <begin position="30"/>
        <end position="129"/>
    </location>
</feature>
<feature type="domain" description="Ig-like" evidence="14">
    <location>
        <begin position="224"/>
        <end position="311"/>
    </location>
</feature>
<evidence type="ECO:0000256" key="2">
    <source>
        <dbReference type="ARBA" id="ARBA00009588"/>
    </source>
</evidence>
<evidence type="ECO:0000259" key="14">
    <source>
        <dbReference type="PROSITE" id="PS50835"/>
    </source>
</evidence>
<protein>
    <submittedName>
        <fullName evidence="16">Immunoglobulin superfamily DCC subclass member 4</fullName>
    </submittedName>
</protein>
<dbReference type="InterPro" id="IPR013783">
    <property type="entry name" value="Ig-like_fold"/>
</dbReference>
<dbReference type="PANTHER" id="PTHR44170">
    <property type="entry name" value="PROTEIN SIDEKICK"/>
    <property type="match status" value="1"/>
</dbReference>
<reference evidence="16" key="2">
    <citation type="submission" date="2025-08" db="UniProtKB">
        <authorList>
            <consortium name="Ensembl"/>
        </authorList>
    </citation>
    <scope>IDENTIFICATION</scope>
    <source>
        <strain evidence="16">Glennie</strain>
    </source>
</reference>
<dbReference type="Pfam" id="PF07679">
    <property type="entry name" value="I-set"/>
    <property type="match status" value="2"/>
</dbReference>
<dbReference type="InterPro" id="IPR013098">
    <property type="entry name" value="Ig_I-set"/>
</dbReference>
<dbReference type="InterPro" id="IPR036116">
    <property type="entry name" value="FN3_sf"/>
</dbReference>
<dbReference type="Pfam" id="PF13927">
    <property type="entry name" value="Ig_3"/>
    <property type="match status" value="1"/>
</dbReference>
<evidence type="ECO:0000256" key="4">
    <source>
        <dbReference type="ARBA" id="ARBA00022692"/>
    </source>
</evidence>
<dbReference type="CTD" id="57722"/>
<gene>
    <name evidence="16" type="primary">IGDCC4</name>
</gene>
<dbReference type="eggNOG" id="KOG4221">
    <property type="taxonomic scope" value="Eukaryota"/>
</dbReference>
<evidence type="ECO:0000256" key="11">
    <source>
        <dbReference type="ARBA" id="ARBA00023319"/>
    </source>
</evidence>
<evidence type="ECO:0000256" key="10">
    <source>
        <dbReference type="ARBA" id="ARBA00023180"/>
    </source>
</evidence>
<dbReference type="PROSITE" id="PS50853">
    <property type="entry name" value="FN3"/>
    <property type="match status" value="5"/>
</dbReference>
<dbReference type="FunFam" id="2.60.40.10:FF:000273">
    <property type="entry name" value="contactin-3 isoform X1"/>
    <property type="match status" value="1"/>
</dbReference>
<comment type="subcellular location">
    <subcellularLocation>
        <location evidence="1">Cell membrane</location>
        <topology evidence="1">Single-pass type I membrane protein</topology>
    </subcellularLocation>
</comment>
<dbReference type="FunFam" id="2.60.40.10:FF:000759">
    <property type="entry name" value="Immunoglobulin superfamily DCC subclass member 4"/>
    <property type="match status" value="1"/>
</dbReference>
<dbReference type="PROSITE" id="PS50835">
    <property type="entry name" value="IG_LIKE"/>
    <property type="match status" value="4"/>
</dbReference>
<reference evidence="16 17" key="1">
    <citation type="journal article" date="2008" name="Nature">
        <title>Genome analysis of the platypus reveals unique signatures of evolution.</title>
        <authorList>
            <person name="Warren W.C."/>
            <person name="Hillier L.W."/>
            <person name="Marshall Graves J.A."/>
            <person name="Birney E."/>
            <person name="Ponting C.P."/>
            <person name="Grutzner F."/>
            <person name="Belov K."/>
            <person name="Miller W."/>
            <person name="Clarke L."/>
            <person name="Chinwalla A.T."/>
            <person name="Yang S.P."/>
            <person name="Heger A."/>
            <person name="Locke D.P."/>
            <person name="Miethke P."/>
            <person name="Waters P.D."/>
            <person name="Veyrunes F."/>
            <person name="Fulton L."/>
            <person name="Fulton B."/>
            <person name="Graves T."/>
            <person name="Wallis J."/>
            <person name="Puente X.S."/>
            <person name="Lopez-Otin C."/>
            <person name="Ordonez G.R."/>
            <person name="Eichler E.E."/>
            <person name="Chen L."/>
            <person name="Cheng Z."/>
            <person name="Deakin J.E."/>
            <person name="Alsop A."/>
            <person name="Thompson K."/>
            <person name="Kirby P."/>
            <person name="Papenfuss A.T."/>
            <person name="Wakefield M.J."/>
            <person name="Olender T."/>
            <person name="Lancet D."/>
            <person name="Huttley G.A."/>
            <person name="Smit A.F."/>
            <person name="Pask A."/>
            <person name="Temple-Smith P."/>
            <person name="Batzer M.A."/>
            <person name="Walker J.A."/>
            <person name="Konkel M.K."/>
            <person name="Harris R.S."/>
            <person name="Whittington C.M."/>
            <person name="Wong E.S."/>
            <person name="Gemmell N.J."/>
            <person name="Buschiazzo E."/>
            <person name="Vargas Jentzsch I.M."/>
            <person name="Merkel A."/>
            <person name="Schmitz J."/>
            <person name="Zemann A."/>
            <person name="Churakov G."/>
            <person name="Kriegs J.O."/>
            <person name="Brosius J."/>
            <person name="Murchison E.P."/>
            <person name="Sachidanandam R."/>
            <person name="Smith C."/>
            <person name="Hannon G.J."/>
            <person name="Tsend-Ayush E."/>
            <person name="McMillan D."/>
            <person name="Attenborough R."/>
            <person name="Rens W."/>
            <person name="Ferguson-Smith M."/>
            <person name="Lefevre C.M."/>
            <person name="Sharp J.A."/>
            <person name="Nicholas K.R."/>
            <person name="Ray D.A."/>
            <person name="Kube M."/>
            <person name="Reinhardt R."/>
            <person name="Pringle T.H."/>
            <person name="Taylor J."/>
            <person name="Jones R.C."/>
            <person name="Nixon B."/>
            <person name="Dacheux J.L."/>
            <person name="Niwa H."/>
            <person name="Sekita Y."/>
            <person name="Huang X."/>
            <person name="Stark A."/>
            <person name="Kheradpour P."/>
            <person name="Kellis M."/>
            <person name="Flicek P."/>
            <person name="Chen Y."/>
            <person name="Webber C."/>
            <person name="Hardison R."/>
            <person name="Nelson J."/>
            <person name="Hallsworth-Pepin K."/>
            <person name="Delehaunty K."/>
            <person name="Markovic C."/>
            <person name="Minx P."/>
            <person name="Feng Y."/>
            <person name="Kremitzki C."/>
            <person name="Mitreva M."/>
            <person name="Glasscock J."/>
            <person name="Wylie T."/>
            <person name="Wohldmann P."/>
            <person name="Thiru P."/>
            <person name="Nhan M.N."/>
            <person name="Pohl C.S."/>
            <person name="Smith S.M."/>
            <person name="Hou S."/>
            <person name="Nefedov M."/>
            <person name="de Jong P.J."/>
            <person name="Renfree M.B."/>
            <person name="Mardis E.R."/>
            <person name="Wilson R.K."/>
        </authorList>
    </citation>
    <scope>NUCLEOTIDE SEQUENCE [LARGE SCALE GENOMIC DNA]</scope>
    <source>
        <strain evidence="16 17">Glennie</strain>
    </source>
</reference>
<feature type="domain" description="Ig-like" evidence="14">
    <location>
        <begin position="322"/>
        <end position="413"/>
    </location>
</feature>
<dbReference type="FunFam" id="2.60.40.10:FF:000299">
    <property type="entry name" value="protogenin isoform X2"/>
    <property type="match status" value="1"/>
</dbReference>
<evidence type="ECO:0000256" key="9">
    <source>
        <dbReference type="ARBA" id="ARBA00023157"/>
    </source>
</evidence>
<sequence length="1245" mass="131255">MAPGPAGGGLRALSLALCLLALRGESPPQPSVELSCGPRPGPGPVTLLPGQWVVLGCGPTPGQLPGNVTWLRDGAPLAETDRSRLLPDGSLLVVAPAPGQASSGEGSYSCLTQSPLGAVASQTVVVRVSTLSQFSRQPEPQVVGLRETARFECRISGWPAPAIVWEKDQRALPQESRLTALPGGVLQIVDVQERDAGTYRCVATNAAHTRHSHGAVLSVRTGSPALTARDVAIVATPENTTVVAGESVVLECMAAADPPPFVSWIRQDGKPISTDVVVLGRTNLLIARAQPHHAGTYVCRANKPQTRRFVTAAAQLRVLAPPVISQAPESVSRSRAGTARLACRAEGEPRPAVRWLHNGRPLRPGGRVRAQGGGGHGGGGSLVITQIGLADAGYYQCVAENGLGSACATARLAVVVREGLPGAPTRLAALPLSSTAVLVSWERPQLHSQQLIGFSLHYQKALGSDNMEYQFAVNNDTTELTLRDLDPATSYTFYVVAYSRLGASRASATITARTLDGVPSAAPQLSLSSTTPTDIRASWLPLPPELSHGQVNKYKINYGPLRDADQLLSAEVSANQTQLTLSSLLPGKAYRVRIAAGTSAGYGVPSEWTQHRTPDGGNLTHVPLAPTELRVRAKVESLVVTWQPPPNQAQISGYKLYSREVSPEAVAGGERSPLGHESEAWDVGPIRLKKKVKQYELTRLAPGRLYEVKLVAFNKHEDGYAAVWKGKTEREPVAVAATPGRKGPPEPPAHVQAESNSSTSIWLRWKKPDFSAVQIVSYTVRFSPWGLKNASLVTYYPSSGETVLIGGLKPFTKYQFAVQSHGVGVDGPFGSAVERSTLPDRPSSPPSDLRLRPLNPFVVRARWCPPAEPNGVIVEYLILYSANRSQPDTAWTLLTREGTLLSAEVPGLESDTRYFFKMGSRTVVGPGPFSSVKDVHTLPETLPDILDIHSVTGIIVGVCLGLLCTLFCMCASFRSSWHREGQHHLAAPAGRTGFSQARPGPPAPDTFSDAYELETLMPPRAPADLLETPRSRGPGLLAKKKASWSERTPEGRTGEGQTCIAPQPWSRALLPLTRTAQAVAIPAPLSDSAETGRGERKKKLLPPSGGNQVEAEVIVHSDFSASGSSHGPRPLGVGPADLVPDSPVPSGSLAAPTGAGDKLQGIDGGAPGSQPALDSCTLGPEPEAGARGPRGGSPERGCNPGPGDTDYRVGSRTGAQPLEAQPLDAPPGGAAGVICPASGPGAPWP</sequence>
<dbReference type="PANTHER" id="PTHR44170:SF5">
    <property type="entry name" value="IMMUNOGLOBULIN SUPERFAMILY DCC SUBCLASS MEMBER 4"/>
    <property type="match status" value="1"/>
</dbReference>
<keyword evidence="3" id="KW-1003">Cell membrane</keyword>
<dbReference type="InParanoid" id="F7DQG0"/>
<dbReference type="SUPFAM" id="SSF49265">
    <property type="entry name" value="Fibronectin type III"/>
    <property type="match status" value="3"/>
</dbReference>
<dbReference type="Proteomes" id="UP000002279">
    <property type="component" value="Chromosome 5"/>
</dbReference>
<keyword evidence="17" id="KW-1185">Reference proteome</keyword>
<dbReference type="GeneID" id="100090837"/>
<keyword evidence="5 13" id="KW-0732">Signal</keyword>
<dbReference type="InterPro" id="IPR003599">
    <property type="entry name" value="Ig_sub"/>
</dbReference>
<evidence type="ECO:0000256" key="13">
    <source>
        <dbReference type="SAM" id="SignalP"/>
    </source>
</evidence>
<dbReference type="InterPro" id="IPR003598">
    <property type="entry name" value="Ig_sub2"/>
</dbReference>
<dbReference type="SMART" id="SM00409">
    <property type="entry name" value="IG"/>
    <property type="match status" value="4"/>
</dbReference>
<feature type="signal peptide" evidence="13">
    <location>
        <begin position="1"/>
        <end position="24"/>
    </location>
</feature>
<accession>F7DQG0</accession>
<evidence type="ECO:0000313" key="17">
    <source>
        <dbReference type="Proteomes" id="UP000002279"/>
    </source>
</evidence>
<dbReference type="Ensembl" id="ENSOANT00000017607.3">
    <property type="protein sequence ID" value="ENSOANP00000017604.3"/>
    <property type="gene ID" value="ENSOANG00000011112.4"/>
</dbReference>
<organism evidence="16 17">
    <name type="scientific">Ornithorhynchus anatinus</name>
    <name type="common">Duckbill platypus</name>
    <dbReference type="NCBI Taxonomy" id="9258"/>
    <lineage>
        <taxon>Eukaryota</taxon>
        <taxon>Metazoa</taxon>
        <taxon>Chordata</taxon>
        <taxon>Craniata</taxon>
        <taxon>Vertebrata</taxon>
        <taxon>Euteleostomi</taxon>
        <taxon>Mammalia</taxon>
        <taxon>Monotremata</taxon>
        <taxon>Ornithorhynchidae</taxon>
        <taxon>Ornithorhynchus</taxon>
    </lineage>
</organism>
<feature type="domain" description="Fibronectin type-III" evidence="15">
    <location>
        <begin position="747"/>
        <end position="840"/>
    </location>
</feature>
<dbReference type="SUPFAM" id="SSF48726">
    <property type="entry name" value="Immunoglobulin"/>
    <property type="match status" value="4"/>
</dbReference>
<dbReference type="HOGENOM" id="CLU_006906_0_0_1"/>
<evidence type="ECO:0000313" key="16">
    <source>
        <dbReference type="Ensembl" id="ENSOANP00000017604.3"/>
    </source>
</evidence>
<feature type="compositionally biased region" description="Basic and acidic residues" evidence="12">
    <location>
        <begin position="1043"/>
        <end position="1053"/>
    </location>
</feature>
<evidence type="ECO:0000256" key="1">
    <source>
        <dbReference type="ARBA" id="ARBA00004251"/>
    </source>
</evidence>
<dbReference type="SMART" id="SM00060">
    <property type="entry name" value="FN3"/>
    <property type="match status" value="5"/>
</dbReference>
<keyword evidence="7" id="KW-1133">Transmembrane helix</keyword>
<dbReference type="Bgee" id="ENSOANG00000011112">
    <property type="expression patterns" value="Expressed in testis and 5 other cell types or tissues"/>
</dbReference>
<evidence type="ECO:0000256" key="5">
    <source>
        <dbReference type="ARBA" id="ARBA00022729"/>
    </source>
</evidence>
<feature type="domain" description="Fibronectin type-III" evidence="15">
    <location>
        <begin position="845"/>
        <end position="940"/>
    </location>
</feature>
<dbReference type="AlphaFoldDB" id="F7DQG0"/>
<proteinExistence type="inferred from homology"/>
<feature type="domain" description="Fibronectin type-III" evidence="15">
    <location>
        <begin position="622"/>
        <end position="732"/>
    </location>
</feature>
<feature type="region of interest" description="Disordered" evidence="12">
    <location>
        <begin position="1020"/>
        <end position="1059"/>
    </location>
</feature>
<feature type="domain" description="Ig-like" evidence="14">
    <location>
        <begin position="132"/>
        <end position="218"/>
    </location>
</feature>
<dbReference type="InterPro" id="IPR007110">
    <property type="entry name" value="Ig-like_dom"/>
</dbReference>
<evidence type="ECO:0000256" key="8">
    <source>
        <dbReference type="ARBA" id="ARBA00023136"/>
    </source>
</evidence>
<keyword evidence="10" id="KW-0325">Glycoprotein</keyword>
<keyword evidence="6" id="KW-0677">Repeat</keyword>
<dbReference type="GeneTree" id="ENSGT00940000159637"/>
<keyword evidence="8" id="KW-0472">Membrane</keyword>
<evidence type="ECO:0000256" key="3">
    <source>
        <dbReference type="ARBA" id="ARBA00022475"/>
    </source>
</evidence>
<evidence type="ECO:0000256" key="6">
    <source>
        <dbReference type="ARBA" id="ARBA00022737"/>
    </source>
</evidence>
<dbReference type="FunFam" id="2.60.40.10:FF:001038">
    <property type="entry name" value="Immunoglobulin superfamily DCC subclass member 4"/>
    <property type="match status" value="1"/>
</dbReference>
<keyword evidence="9" id="KW-1015">Disulfide bond</keyword>
<keyword evidence="4" id="KW-0812">Transmembrane</keyword>
<dbReference type="KEGG" id="oaa:100090837"/>
<dbReference type="GO" id="GO:0098609">
    <property type="term" value="P:cell-cell adhesion"/>
    <property type="evidence" value="ECO:0000318"/>
    <property type="project" value="GO_Central"/>
</dbReference>
<reference evidence="16" key="3">
    <citation type="submission" date="2025-09" db="UniProtKB">
        <authorList>
            <consortium name="Ensembl"/>
        </authorList>
    </citation>
    <scope>IDENTIFICATION</scope>
    <source>
        <strain evidence="16">Glennie</strain>
    </source>
</reference>
<dbReference type="InterPro" id="IPR003961">
    <property type="entry name" value="FN3_dom"/>
</dbReference>
<evidence type="ECO:0000256" key="7">
    <source>
        <dbReference type="ARBA" id="ARBA00022989"/>
    </source>
</evidence>
<feature type="region of interest" description="Disordered" evidence="12">
    <location>
        <begin position="1083"/>
        <end position="1245"/>
    </location>
</feature>
<feature type="domain" description="Fibronectin type-III" evidence="15">
    <location>
        <begin position="519"/>
        <end position="616"/>
    </location>
</feature>
<evidence type="ECO:0000259" key="15">
    <source>
        <dbReference type="PROSITE" id="PS50853"/>
    </source>
</evidence>
<evidence type="ECO:0000256" key="12">
    <source>
        <dbReference type="SAM" id="MobiDB-lite"/>
    </source>
</evidence>
<dbReference type="Gene3D" id="2.60.40.10">
    <property type="entry name" value="Immunoglobulins"/>
    <property type="match status" value="9"/>
</dbReference>
<dbReference type="OrthoDB" id="6266590at2759"/>
<dbReference type="Pfam" id="PF00041">
    <property type="entry name" value="fn3"/>
    <property type="match status" value="5"/>
</dbReference>